<accession>A0ABU4G7P7</accession>
<sequence length="240" mass="27841">MICMENTPNFAGVHLAGDRNDFECLSKAIHAIVGDEGEFLGYEQVRQRVLEFCEEIHFTLDGQRGIAFVPNGVDKLVEKGVPVTPVSRKNAYYHFKVLWPEMLFIGFVMNEFIELSAKHRKHFWDLNPAVIRQFQAVLACCLEKTIGDKKFRLLKSALTPTFIGYYQNYYPQYIDYLNVELLKMPKEKRLANISIVAKRIANKDKNYIDLKRKIETEALLEKTCPTEVLPFELCPKEIVW</sequence>
<gene>
    <name evidence="1" type="ORF">QT711_07405</name>
</gene>
<proteinExistence type="predicted"/>
<dbReference type="InterPro" id="IPR054199">
    <property type="entry name" value="DUF6904"/>
</dbReference>
<reference evidence="1 2" key="1">
    <citation type="submission" date="2023-06" db="EMBL/GenBank/DDBJ databases">
        <title>Sporosarcina sp. nov., isolated from Korean traditional fermented seafood 'Jeotgal'.</title>
        <authorList>
            <person name="Yang A.I."/>
            <person name="Shin N.-R."/>
        </authorList>
    </citation>
    <scope>NUCLEOTIDE SEQUENCE [LARGE SCALE GENOMIC DNA]</scope>
    <source>
        <strain evidence="1 2">KCTC13119</strain>
    </source>
</reference>
<dbReference type="EMBL" id="JAUBDI010000005">
    <property type="protein sequence ID" value="MDW0113008.1"/>
    <property type="molecule type" value="Genomic_DNA"/>
</dbReference>
<protein>
    <submittedName>
        <fullName evidence="1">Uncharacterized protein</fullName>
    </submittedName>
</protein>
<dbReference type="RefSeq" id="WP_317943073.1">
    <property type="nucleotide sequence ID" value="NZ_JAUBDI010000005.1"/>
</dbReference>
<name>A0ABU4G7P7_9BACL</name>
<evidence type="ECO:0000313" key="1">
    <source>
        <dbReference type="EMBL" id="MDW0113008.1"/>
    </source>
</evidence>
<comment type="caution">
    <text evidence="1">The sequence shown here is derived from an EMBL/GenBank/DDBJ whole genome shotgun (WGS) entry which is preliminary data.</text>
</comment>
<evidence type="ECO:0000313" key="2">
    <source>
        <dbReference type="Proteomes" id="UP001282284"/>
    </source>
</evidence>
<keyword evidence="2" id="KW-1185">Reference proteome</keyword>
<dbReference type="Proteomes" id="UP001282284">
    <property type="component" value="Unassembled WGS sequence"/>
</dbReference>
<dbReference type="Pfam" id="PF21845">
    <property type="entry name" value="DUF6904"/>
    <property type="match status" value="1"/>
</dbReference>
<organism evidence="1 2">
    <name type="scientific">Sporosarcina saromensis</name>
    <dbReference type="NCBI Taxonomy" id="359365"/>
    <lineage>
        <taxon>Bacteria</taxon>
        <taxon>Bacillati</taxon>
        <taxon>Bacillota</taxon>
        <taxon>Bacilli</taxon>
        <taxon>Bacillales</taxon>
        <taxon>Caryophanaceae</taxon>
        <taxon>Sporosarcina</taxon>
    </lineage>
</organism>